<dbReference type="STRING" id="200361.A0A453M026"/>
<evidence type="ECO:0000313" key="8">
    <source>
        <dbReference type="EnsemblPlants" id="AET5Gv20990500.2"/>
    </source>
</evidence>
<reference evidence="9" key="2">
    <citation type="journal article" date="2017" name="Nat. Plants">
        <title>The Aegilops tauschii genome reveals multiple impacts of transposons.</title>
        <authorList>
            <person name="Zhao G."/>
            <person name="Zou C."/>
            <person name="Li K."/>
            <person name="Wang K."/>
            <person name="Li T."/>
            <person name="Gao L."/>
            <person name="Zhang X."/>
            <person name="Wang H."/>
            <person name="Yang Z."/>
            <person name="Liu X."/>
            <person name="Jiang W."/>
            <person name="Mao L."/>
            <person name="Kong X."/>
            <person name="Jiao Y."/>
            <person name="Jia J."/>
        </authorList>
    </citation>
    <scope>NUCLEOTIDE SEQUENCE [LARGE SCALE GENOMIC DNA]</scope>
    <source>
        <strain evidence="9">cv. AL8/78</strain>
    </source>
</reference>
<feature type="region of interest" description="Disordered" evidence="5">
    <location>
        <begin position="380"/>
        <end position="410"/>
    </location>
</feature>
<reference evidence="8" key="5">
    <citation type="journal article" date="2021" name="G3 (Bethesda)">
        <title>Aegilops tauschii genome assembly Aet v5.0 features greater sequence contiguity and improved annotation.</title>
        <authorList>
            <person name="Wang L."/>
            <person name="Zhu T."/>
            <person name="Rodriguez J.C."/>
            <person name="Deal K.R."/>
            <person name="Dubcovsky J."/>
            <person name="McGuire P.E."/>
            <person name="Lux T."/>
            <person name="Spannagl M."/>
            <person name="Mayer K.F.X."/>
            <person name="Baldrich P."/>
            <person name="Meyers B.C."/>
            <person name="Huo N."/>
            <person name="Gu Y.Q."/>
            <person name="Zhou H."/>
            <person name="Devos K.M."/>
            <person name="Bennetzen J.L."/>
            <person name="Unver T."/>
            <person name="Budak H."/>
            <person name="Gulick P.J."/>
            <person name="Galiba G."/>
            <person name="Kalapos B."/>
            <person name="Nelson D.R."/>
            <person name="Li P."/>
            <person name="You F.M."/>
            <person name="Luo M.C."/>
            <person name="Dvorak J."/>
        </authorList>
    </citation>
    <scope>NUCLEOTIDE SEQUENCE [LARGE SCALE GENOMIC DNA]</scope>
    <source>
        <strain evidence="8">cv. AL8/78</strain>
    </source>
</reference>
<dbReference type="SMART" id="SM00343">
    <property type="entry name" value="ZnF_C2HC"/>
    <property type="match status" value="3"/>
</dbReference>
<keyword evidence="1" id="KW-0479">Metal-binding</keyword>
<feature type="region of interest" description="Disordered" evidence="5">
    <location>
        <begin position="56"/>
        <end position="80"/>
    </location>
</feature>
<feature type="compositionally biased region" description="Polar residues" evidence="5">
    <location>
        <begin position="401"/>
        <end position="410"/>
    </location>
</feature>
<dbReference type="Pfam" id="PF00098">
    <property type="entry name" value="zf-CCHC"/>
    <property type="match status" value="3"/>
</dbReference>
<organism evidence="8 9">
    <name type="scientific">Aegilops tauschii subsp. strangulata</name>
    <name type="common">Goatgrass</name>
    <dbReference type="NCBI Taxonomy" id="200361"/>
    <lineage>
        <taxon>Eukaryota</taxon>
        <taxon>Viridiplantae</taxon>
        <taxon>Streptophyta</taxon>
        <taxon>Embryophyta</taxon>
        <taxon>Tracheophyta</taxon>
        <taxon>Spermatophyta</taxon>
        <taxon>Magnoliopsida</taxon>
        <taxon>Liliopsida</taxon>
        <taxon>Poales</taxon>
        <taxon>Poaceae</taxon>
        <taxon>BOP clade</taxon>
        <taxon>Pooideae</taxon>
        <taxon>Triticodae</taxon>
        <taxon>Triticeae</taxon>
        <taxon>Triticinae</taxon>
        <taxon>Aegilops</taxon>
    </lineage>
</organism>
<dbReference type="GO" id="GO:0008270">
    <property type="term" value="F:zinc ion binding"/>
    <property type="evidence" value="ECO:0007669"/>
    <property type="project" value="UniProtKB-KW"/>
</dbReference>
<reference evidence="8" key="3">
    <citation type="journal article" date="2017" name="Nature">
        <title>Genome sequence of the progenitor of the wheat D genome Aegilops tauschii.</title>
        <authorList>
            <person name="Luo M.C."/>
            <person name="Gu Y.Q."/>
            <person name="Puiu D."/>
            <person name="Wang H."/>
            <person name="Twardziok S.O."/>
            <person name="Deal K.R."/>
            <person name="Huo N."/>
            <person name="Zhu T."/>
            <person name="Wang L."/>
            <person name="Wang Y."/>
            <person name="McGuire P.E."/>
            <person name="Liu S."/>
            <person name="Long H."/>
            <person name="Ramasamy R.K."/>
            <person name="Rodriguez J.C."/>
            <person name="Van S.L."/>
            <person name="Yuan L."/>
            <person name="Wang Z."/>
            <person name="Xia Z."/>
            <person name="Xiao L."/>
            <person name="Anderson O.D."/>
            <person name="Ouyang S."/>
            <person name="Liang Y."/>
            <person name="Zimin A.V."/>
            <person name="Pertea G."/>
            <person name="Qi P."/>
            <person name="Bennetzen J.L."/>
            <person name="Dai X."/>
            <person name="Dawson M.W."/>
            <person name="Muller H.G."/>
            <person name="Kugler K."/>
            <person name="Rivarola-Duarte L."/>
            <person name="Spannagl M."/>
            <person name="Mayer K.F.X."/>
            <person name="Lu F.H."/>
            <person name="Bevan M.W."/>
            <person name="Leroy P."/>
            <person name="Li P."/>
            <person name="You F.M."/>
            <person name="Sun Q."/>
            <person name="Liu Z."/>
            <person name="Lyons E."/>
            <person name="Wicker T."/>
            <person name="Salzberg S.L."/>
            <person name="Devos K.M."/>
            <person name="Dvorak J."/>
        </authorList>
    </citation>
    <scope>NUCLEOTIDE SEQUENCE [LARGE SCALE GENOMIC DNA]</scope>
    <source>
        <strain evidence="8">cv. AL8/78</strain>
    </source>
</reference>
<sequence>LRLPRQKNSKTPARNPPQILKPHRPPHPQPPASTMSLLDDVDDEAFLLAAEAAEAAANTYSKRPRLSTSPSPTPAASEGSYLSALKGSHSAAWKQQQETLTLAHKRPGGSKVPGVSPGGGVQITKGACFKCGDTSHWARECPQSLQASVGGVGGGIGGGGGGVGGGIGGGGGGYVDAGGEVEEKACPCGAGICLVLTSSTPRNPGRKFYRCPTRDNGGCNFFEWCDAPSPGAANARSSTSFQSDASIVNMPCSCGAGTCLILTTKAGVNVGRQFYRCPAQGGSSCGFFKWCDDQQQPRTAAPLQGGSSPYQAGATPTNQSMSKSSSGCFKCGQENHWAKDCPNQSSDPYSDKGGRALSSATSSDGCFKCGKAGHWSRDCPVANSGGGGGGAVASNVKSSSTLGSWNSRRY</sequence>
<evidence type="ECO:0000256" key="5">
    <source>
        <dbReference type="SAM" id="MobiDB-lite"/>
    </source>
</evidence>
<evidence type="ECO:0000256" key="4">
    <source>
        <dbReference type="PROSITE-ProRule" id="PRU00047"/>
    </source>
</evidence>
<dbReference type="AlphaFoldDB" id="A0A453M026"/>
<dbReference type="InterPro" id="IPR036875">
    <property type="entry name" value="Znf_CCHC_sf"/>
</dbReference>
<evidence type="ECO:0008006" key="10">
    <source>
        <dbReference type="Google" id="ProtNLM"/>
    </source>
</evidence>
<evidence type="ECO:0000256" key="2">
    <source>
        <dbReference type="ARBA" id="ARBA00022771"/>
    </source>
</evidence>
<dbReference type="SUPFAM" id="SSF57756">
    <property type="entry name" value="Retrovirus zinc finger-like domains"/>
    <property type="match status" value="2"/>
</dbReference>
<dbReference type="InterPro" id="IPR001878">
    <property type="entry name" value="Znf_CCHC"/>
</dbReference>
<feature type="compositionally biased region" description="Low complexity" evidence="5">
    <location>
        <begin position="67"/>
        <end position="77"/>
    </location>
</feature>
<feature type="domain" description="CCHC-type" evidence="6">
    <location>
        <begin position="128"/>
        <end position="143"/>
    </location>
</feature>
<reference evidence="9" key="1">
    <citation type="journal article" date="2014" name="Science">
        <title>Ancient hybridizations among the ancestral genomes of bread wheat.</title>
        <authorList>
            <consortium name="International Wheat Genome Sequencing Consortium,"/>
            <person name="Marcussen T."/>
            <person name="Sandve S.R."/>
            <person name="Heier L."/>
            <person name="Spannagl M."/>
            <person name="Pfeifer M."/>
            <person name="Jakobsen K.S."/>
            <person name="Wulff B.B."/>
            <person name="Steuernagel B."/>
            <person name="Mayer K.F."/>
            <person name="Olsen O.A."/>
        </authorList>
    </citation>
    <scope>NUCLEOTIDE SEQUENCE [LARGE SCALE GENOMIC DNA]</scope>
    <source>
        <strain evidence="9">cv. AL8/78</strain>
    </source>
</reference>
<evidence type="ECO:0000313" key="9">
    <source>
        <dbReference type="Proteomes" id="UP000015105"/>
    </source>
</evidence>
<feature type="compositionally biased region" description="Polar residues" evidence="5">
    <location>
        <begin position="305"/>
        <end position="321"/>
    </location>
</feature>
<keyword evidence="2 4" id="KW-0863">Zinc-finger</keyword>
<name>A0A453M026_AEGTS</name>
<protein>
    <recommendedName>
        <fullName evidence="10">DNA topoisomerase</fullName>
    </recommendedName>
</protein>
<feature type="region of interest" description="Disordered" evidence="5">
    <location>
        <begin position="298"/>
        <end position="321"/>
    </location>
</feature>
<dbReference type="GO" id="GO:0003676">
    <property type="term" value="F:nucleic acid binding"/>
    <property type="evidence" value="ECO:0007669"/>
    <property type="project" value="InterPro"/>
</dbReference>
<dbReference type="EnsemblPlants" id="AET5Gv20990500.2">
    <property type="protein sequence ID" value="AET5Gv20990500.2"/>
    <property type="gene ID" value="AET5Gv20990500"/>
</dbReference>
<keyword evidence="9" id="KW-1185">Reference proteome</keyword>
<feature type="domain" description="GRF-type" evidence="7">
    <location>
        <begin position="186"/>
        <end position="228"/>
    </location>
</feature>
<accession>A0A453M026</accession>
<feature type="domain" description="CCHC-type" evidence="6">
    <location>
        <begin position="328"/>
        <end position="343"/>
    </location>
</feature>
<keyword evidence="3" id="KW-0862">Zinc</keyword>
<dbReference type="PROSITE" id="PS50158">
    <property type="entry name" value="ZF_CCHC"/>
    <property type="match status" value="3"/>
</dbReference>
<feature type="domain" description="GRF-type" evidence="7">
    <location>
        <begin position="252"/>
        <end position="294"/>
    </location>
</feature>
<dbReference type="Pfam" id="PF06839">
    <property type="entry name" value="Zn_ribbon_GRF"/>
    <property type="match status" value="2"/>
</dbReference>
<dbReference type="Gene3D" id="4.10.60.10">
    <property type="entry name" value="Zinc finger, CCHC-type"/>
    <property type="match status" value="3"/>
</dbReference>
<dbReference type="PANTHER" id="PTHR33680">
    <property type="entry name" value="OS07G0190500 PROTEIN"/>
    <property type="match status" value="1"/>
</dbReference>
<dbReference type="Gramene" id="AET5Gv20990500.2">
    <property type="protein sequence ID" value="AET5Gv20990500.2"/>
    <property type="gene ID" value="AET5Gv20990500"/>
</dbReference>
<feature type="domain" description="CCHC-type" evidence="6">
    <location>
        <begin position="366"/>
        <end position="380"/>
    </location>
</feature>
<dbReference type="PANTHER" id="PTHR33680:SF1">
    <property type="entry name" value="OS05G0489500 PROTEIN"/>
    <property type="match status" value="1"/>
</dbReference>
<evidence type="ECO:0000256" key="3">
    <source>
        <dbReference type="ARBA" id="ARBA00022833"/>
    </source>
</evidence>
<proteinExistence type="predicted"/>
<dbReference type="InterPro" id="IPR010666">
    <property type="entry name" value="Znf_GRF"/>
</dbReference>
<dbReference type="Proteomes" id="UP000015105">
    <property type="component" value="Chromosome 5D"/>
</dbReference>
<reference evidence="8" key="4">
    <citation type="submission" date="2019-03" db="UniProtKB">
        <authorList>
            <consortium name="EnsemblPlants"/>
        </authorList>
    </citation>
    <scope>IDENTIFICATION</scope>
</reference>
<evidence type="ECO:0000259" key="6">
    <source>
        <dbReference type="PROSITE" id="PS50158"/>
    </source>
</evidence>
<evidence type="ECO:0000259" key="7">
    <source>
        <dbReference type="PROSITE" id="PS51999"/>
    </source>
</evidence>
<evidence type="ECO:0000256" key="1">
    <source>
        <dbReference type="ARBA" id="ARBA00022723"/>
    </source>
</evidence>
<dbReference type="PROSITE" id="PS51999">
    <property type="entry name" value="ZF_GRF"/>
    <property type="match status" value="2"/>
</dbReference>
<feature type="region of interest" description="Disordered" evidence="5">
    <location>
        <begin position="1"/>
        <end position="39"/>
    </location>
</feature>